<dbReference type="EMBL" id="VCKZ01000152">
    <property type="protein sequence ID" value="TMR36381.1"/>
    <property type="molecule type" value="Genomic_DNA"/>
</dbReference>
<evidence type="ECO:0000256" key="1">
    <source>
        <dbReference type="ARBA" id="ARBA00022679"/>
    </source>
</evidence>
<dbReference type="Gene3D" id="3.40.50.2000">
    <property type="entry name" value="Glycogen Phosphorylase B"/>
    <property type="match status" value="2"/>
</dbReference>
<dbReference type="RefSeq" id="WP_138638156.1">
    <property type="nucleotide sequence ID" value="NZ_VCKZ01000152.1"/>
</dbReference>
<dbReference type="CDD" id="cd03820">
    <property type="entry name" value="GT4_AmsD-like"/>
    <property type="match status" value="1"/>
</dbReference>
<accession>A0A5S4GV41</accession>
<keyword evidence="1 3" id="KW-0808">Transferase</keyword>
<dbReference type="SUPFAM" id="SSF53756">
    <property type="entry name" value="UDP-Glycosyltransferase/glycogen phosphorylase"/>
    <property type="match status" value="1"/>
</dbReference>
<dbReference type="PANTHER" id="PTHR12526:SF627">
    <property type="entry name" value="D-RHAMNOSYLTRANSFERASE WBPZ"/>
    <property type="match status" value="1"/>
</dbReference>
<proteinExistence type="predicted"/>
<sequence length="383" mass="42244">MHITYLLYNAHGVGGTVRTIFTQANTMVERGHEVDLVTMWRSSDDLPFHLDPRVRLKPLVDGRPGVDHTPRDPAAEDTSWHSLFPEKMAATAESRARVNALIEYLRGLDDGILVCTRPTITLIAKHFSDPGLVRVVQEHAHLSWHNKEWRAAIDSAYPDFDALVTLTEADHASYSEAFPGMGRIARIPNPLHSLDVPQSDLSRKVVVSAGRLDRAKGFDQMIRAFATVVERHPDWTLRIFGGGAEEERLRKMVLDLHLYNHVFLMGPTTRLDEELAKASIFAMSSRSEGFGMVLLEALNCGLPAVSFDCPVGPREILTHGQDGLLVPTGDTDALAAELSRVIADADLRSDLAAGARKTAARYGPDVIGDMWERLFADLTAAKG</sequence>
<protein>
    <submittedName>
        <fullName evidence="3">Glycosyltransferase family 4 protein</fullName>
    </submittedName>
</protein>
<dbReference type="Proteomes" id="UP000305238">
    <property type="component" value="Unassembled WGS sequence"/>
</dbReference>
<feature type="domain" description="Glycosyl transferase family 1" evidence="2">
    <location>
        <begin position="199"/>
        <end position="357"/>
    </location>
</feature>
<keyword evidence="4" id="KW-1185">Reference proteome</keyword>
<organism evidence="3 4">
    <name type="scientific">Actinomadura geliboluensis</name>
    <dbReference type="NCBI Taxonomy" id="882440"/>
    <lineage>
        <taxon>Bacteria</taxon>
        <taxon>Bacillati</taxon>
        <taxon>Actinomycetota</taxon>
        <taxon>Actinomycetes</taxon>
        <taxon>Streptosporangiales</taxon>
        <taxon>Thermomonosporaceae</taxon>
        <taxon>Actinomadura</taxon>
    </lineage>
</organism>
<dbReference type="InterPro" id="IPR001296">
    <property type="entry name" value="Glyco_trans_1"/>
</dbReference>
<dbReference type="GO" id="GO:0016757">
    <property type="term" value="F:glycosyltransferase activity"/>
    <property type="evidence" value="ECO:0007669"/>
    <property type="project" value="InterPro"/>
</dbReference>
<dbReference type="Pfam" id="PF00534">
    <property type="entry name" value="Glycos_transf_1"/>
    <property type="match status" value="1"/>
</dbReference>
<evidence type="ECO:0000259" key="2">
    <source>
        <dbReference type="Pfam" id="PF00534"/>
    </source>
</evidence>
<evidence type="ECO:0000313" key="3">
    <source>
        <dbReference type="EMBL" id="TMR36381.1"/>
    </source>
</evidence>
<dbReference type="PANTHER" id="PTHR12526">
    <property type="entry name" value="GLYCOSYLTRANSFERASE"/>
    <property type="match status" value="1"/>
</dbReference>
<dbReference type="OrthoDB" id="570545at2"/>
<gene>
    <name evidence="3" type="ORF">ETD96_20890</name>
</gene>
<dbReference type="AlphaFoldDB" id="A0A5S4GV41"/>
<comment type="caution">
    <text evidence="3">The sequence shown here is derived from an EMBL/GenBank/DDBJ whole genome shotgun (WGS) entry which is preliminary data.</text>
</comment>
<reference evidence="3 4" key="1">
    <citation type="submission" date="2019-05" db="EMBL/GenBank/DDBJ databases">
        <title>Draft genome sequence of Actinomadura geliboluensis A8036.</title>
        <authorList>
            <person name="Saricaoglu S."/>
            <person name="Isik K."/>
        </authorList>
    </citation>
    <scope>NUCLEOTIDE SEQUENCE [LARGE SCALE GENOMIC DNA]</scope>
    <source>
        <strain evidence="3 4">A8036</strain>
    </source>
</reference>
<name>A0A5S4GV41_9ACTN</name>
<evidence type="ECO:0000313" key="4">
    <source>
        <dbReference type="Proteomes" id="UP000305238"/>
    </source>
</evidence>